<keyword evidence="10 19" id="KW-0547">Nucleotide-binding</keyword>
<evidence type="ECO:0000256" key="12">
    <source>
        <dbReference type="ARBA" id="ARBA00022837"/>
    </source>
</evidence>
<dbReference type="EC" id="2.7.11.1" evidence="4"/>
<keyword evidence="9" id="KW-0677">Repeat</keyword>
<dbReference type="InterPro" id="IPR011009">
    <property type="entry name" value="Kinase-like_dom_sf"/>
</dbReference>
<keyword evidence="12" id="KW-0106">Calcium</keyword>
<feature type="domain" description="Protein kinase" evidence="22">
    <location>
        <begin position="931"/>
        <end position="1184"/>
    </location>
</feature>
<dbReference type="PROSITE" id="PS50011">
    <property type="entry name" value="PROTEIN_KINASE_DOM"/>
    <property type="match status" value="1"/>
</dbReference>
<dbReference type="SUPFAM" id="SSF56112">
    <property type="entry name" value="Protein kinase-like (PK-like)"/>
    <property type="match status" value="1"/>
</dbReference>
<feature type="transmembrane region" description="Helical" evidence="21">
    <location>
        <begin position="368"/>
        <end position="385"/>
    </location>
</feature>
<dbReference type="PROSITE" id="PS50222">
    <property type="entry name" value="EF_HAND_2"/>
    <property type="match status" value="2"/>
</dbReference>
<evidence type="ECO:0000256" key="1">
    <source>
        <dbReference type="ARBA" id="ARBA00001946"/>
    </source>
</evidence>
<evidence type="ECO:0000256" key="3">
    <source>
        <dbReference type="ARBA" id="ARBA00009310"/>
    </source>
</evidence>
<evidence type="ECO:0000256" key="21">
    <source>
        <dbReference type="SAM" id="Phobius"/>
    </source>
</evidence>
<evidence type="ECO:0000256" key="8">
    <source>
        <dbReference type="ARBA" id="ARBA00022723"/>
    </source>
</evidence>
<comment type="cofactor">
    <cofactor evidence="1">
        <name>Mg(2+)</name>
        <dbReference type="ChEBI" id="CHEBI:18420"/>
    </cofactor>
</comment>
<keyword evidence="6" id="KW-0808">Transferase</keyword>
<feature type="domain" description="EF-hand" evidence="23">
    <location>
        <begin position="828"/>
        <end position="863"/>
    </location>
</feature>
<feature type="binding site" evidence="19">
    <location>
        <position position="960"/>
    </location>
    <ligand>
        <name>ATP</name>
        <dbReference type="ChEBI" id="CHEBI:30616"/>
    </ligand>
</feature>
<feature type="transmembrane region" description="Helical" evidence="21">
    <location>
        <begin position="438"/>
        <end position="460"/>
    </location>
</feature>
<protein>
    <recommendedName>
        <fullName evidence="4">non-specific serine/threonine protein kinase</fullName>
        <ecNumber evidence="4">2.7.11.1</ecNumber>
    </recommendedName>
</protein>
<dbReference type="InterPro" id="IPR000719">
    <property type="entry name" value="Prot_kinase_dom"/>
</dbReference>
<dbReference type="Proteomes" id="UP000574390">
    <property type="component" value="Unassembled WGS sequence"/>
</dbReference>
<dbReference type="SMART" id="SM00220">
    <property type="entry name" value="S_TKc"/>
    <property type="match status" value="1"/>
</dbReference>
<evidence type="ECO:0000256" key="4">
    <source>
        <dbReference type="ARBA" id="ARBA00012513"/>
    </source>
</evidence>
<evidence type="ECO:0000256" key="10">
    <source>
        <dbReference type="ARBA" id="ARBA00022741"/>
    </source>
</evidence>
<reference evidence="24 25" key="1">
    <citation type="submission" date="2020-04" db="EMBL/GenBank/DDBJ databases">
        <title>Perkinsus olseni comparative genomics.</title>
        <authorList>
            <person name="Bogema D.R."/>
        </authorList>
    </citation>
    <scope>NUCLEOTIDE SEQUENCE [LARGE SCALE GENOMIC DNA]</scope>
    <source>
        <strain evidence="24">ATCC PRA-205</strain>
    </source>
</reference>
<evidence type="ECO:0000256" key="9">
    <source>
        <dbReference type="ARBA" id="ARBA00022737"/>
    </source>
</evidence>
<dbReference type="PANTHER" id="PTHR21347:SF0">
    <property type="entry name" value="LIPID SCRAMBLASE CLPTM1L"/>
    <property type="match status" value="1"/>
</dbReference>
<evidence type="ECO:0000256" key="13">
    <source>
        <dbReference type="ARBA" id="ARBA00022840"/>
    </source>
</evidence>
<keyword evidence="13 19" id="KW-0067">ATP-binding</keyword>
<feature type="compositionally biased region" description="Basic and acidic residues" evidence="20">
    <location>
        <begin position="788"/>
        <end position="804"/>
    </location>
</feature>
<dbReference type="Gene3D" id="3.30.200.20">
    <property type="entry name" value="Phosphorylase Kinase, domain 1"/>
    <property type="match status" value="1"/>
</dbReference>
<comment type="similarity">
    <text evidence="3">Belongs to the CLPTM1 family.</text>
</comment>
<dbReference type="PANTHER" id="PTHR21347">
    <property type="entry name" value="CLEFT LIP AND PALATE ASSOCIATED TRANSMEMBRANE PROTEIN-RELATED"/>
    <property type="match status" value="1"/>
</dbReference>
<dbReference type="Gene3D" id="1.10.238.10">
    <property type="entry name" value="EF-hand"/>
    <property type="match status" value="1"/>
</dbReference>
<evidence type="ECO:0000256" key="7">
    <source>
        <dbReference type="ARBA" id="ARBA00022692"/>
    </source>
</evidence>
<evidence type="ECO:0000256" key="5">
    <source>
        <dbReference type="ARBA" id="ARBA00022527"/>
    </source>
</evidence>
<dbReference type="PROSITE" id="PS00018">
    <property type="entry name" value="EF_HAND_1"/>
    <property type="match status" value="1"/>
</dbReference>
<keyword evidence="11" id="KW-0418">Kinase</keyword>
<dbReference type="InterPro" id="IPR018247">
    <property type="entry name" value="EF_Hand_1_Ca_BS"/>
</dbReference>
<evidence type="ECO:0000256" key="14">
    <source>
        <dbReference type="ARBA" id="ARBA00022989"/>
    </source>
</evidence>
<comment type="subcellular location">
    <subcellularLocation>
        <location evidence="2">Membrane</location>
        <topology evidence="2">Multi-pass membrane protein</topology>
    </subcellularLocation>
</comment>
<evidence type="ECO:0000256" key="20">
    <source>
        <dbReference type="SAM" id="MobiDB-lite"/>
    </source>
</evidence>
<comment type="caution">
    <text evidence="24">The sequence shown here is derived from an EMBL/GenBank/DDBJ whole genome shotgun (WGS) entry which is preliminary data.</text>
</comment>
<dbReference type="InterPro" id="IPR008271">
    <property type="entry name" value="Ser/Thr_kinase_AS"/>
</dbReference>
<evidence type="ECO:0000256" key="18">
    <source>
        <dbReference type="ARBA" id="ARBA00048679"/>
    </source>
</evidence>
<dbReference type="FunFam" id="3.30.200.20:FF:000315">
    <property type="entry name" value="Calcium-dependent protein kinase 3"/>
    <property type="match status" value="1"/>
</dbReference>
<keyword evidence="15 21" id="KW-0472">Membrane</keyword>
<comment type="similarity">
    <text evidence="16">Belongs to the protein kinase superfamily. Ser/Thr protein kinase family. CDPK subfamily.</text>
</comment>
<evidence type="ECO:0000256" key="11">
    <source>
        <dbReference type="ARBA" id="ARBA00022777"/>
    </source>
</evidence>
<name>A0A7J6TBY7_PEROL</name>
<dbReference type="GO" id="GO:0012505">
    <property type="term" value="C:endomembrane system"/>
    <property type="evidence" value="ECO:0007669"/>
    <property type="project" value="TreeGrafter"/>
</dbReference>
<keyword evidence="8" id="KW-0479">Metal-binding</keyword>
<dbReference type="Pfam" id="PF05602">
    <property type="entry name" value="CLPTM1"/>
    <property type="match status" value="1"/>
</dbReference>
<feature type="region of interest" description="Disordered" evidence="20">
    <location>
        <begin position="788"/>
        <end position="812"/>
    </location>
</feature>
<dbReference type="Pfam" id="PF13499">
    <property type="entry name" value="EF-hand_7"/>
    <property type="match status" value="1"/>
</dbReference>
<keyword evidence="5" id="KW-0723">Serine/threonine-protein kinase</keyword>
<evidence type="ECO:0000256" key="2">
    <source>
        <dbReference type="ARBA" id="ARBA00004141"/>
    </source>
</evidence>
<dbReference type="GO" id="GO:0016020">
    <property type="term" value="C:membrane"/>
    <property type="evidence" value="ECO:0007669"/>
    <property type="project" value="UniProtKB-SubCell"/>
</dbReference>
<dbReference type="Gene3D" id="1.10.510.10">
    <property type="entry name" value="Transferase(Phosphotransferase) domain 1"/>
    <property type="match status" value="1"/>
</dbReference>
<feature type="domain" description="EF-hand" evidence="23">
    <location>
        <begin position="869"/>
        <end position="904"/>
    </location>
</feature>
<evidence type="ECO:0000259" key="23">
    <source>
        <dbReference type="PROSITE" id="PS50222"/>
    </source>
</evidence>
<dbReference type="SUPFAM" id="SSF47473">
    <property type="entry name" value="EF-hand"/>
    <property type="match status" value="1"/>
</dbReference>
<dbReference type="InterPro" id="IPR058800">
    <property type="entry name" value="Znf-KKT2_KKT3"/>
</dbReference>
<dbReference type="InterPro" id="IPR017441">
    <property type="entry name" value="Protein_kinase_ATP_BS"/>
</dbReference>
<keyword evidence="14 21" id="KW-1133">Transmembrane helix</keyword>
<feature type="transmembrane region" description="Helical" evidence="21">
    <location>
        <begin position="305"/>
        <end position="325"/>
    </location>
</feature>
<evidence type="ECO:0000256" key="6">
    <source>
        <dbReference type="ARBA" id="ARBA00022679"/>
    </source>
</evidence>
<dbReference type="PROSITE" id="PS00107">
    <property type="entry name" value="PROTEIN_KINASE_ATP"/>
    <property type="match status" value="1"/>
</dbReference>
<keyword evidence="7 21" id="KW-0812">Transmembrane</keyword>
<organism evidence="24 25">
    <name type="scientific">Perkinsus olseni</name>
    <name type="common">Perkinsus atlanticus</name>
    <dbReference type="NCBI Taxonomy" id="32597"/>
    <lineage>
        <taxon>Eukaryota</taxon>
        <taxon>Sar</taxon>
        <taxon>Alveolata</taxon>
        <taxon>Perkinsozoa</taxon>
        <taxon>Perkinsea</taxon>
        <taxon>Perkinsida</taxon>
        <taxon>Perkinsidae</taxon>
        <taxon>Perkinsus</taxon>
    </lineage>
</organism>
<dbReference type="Pfam" id="PF26235">
    <property type="entry name" value="zf-KKT2_KKT3"/>
    <property type="match status" value="1"/>
</dbReference>
<dbReference type="GO" id="GO:0004674">
    <property type="term" value="F:protein serine/threonine kinase activity"/>
    <property type="evidence" value="ECO:0007669"/>
    <property type="project" value="UniProtKB-KW"/>
</dbReference>
<dbReference type="GO" id="GO:0005524">
    <property type="term" value="F:ATP binding"/>
    <property type="evidence" value="ECO:0007669"/>
    <property type="project" value="UniProtKB-UniRule"/>
</dbReference>
<comment type="catalytic activity">
    <reaction evidence="18">
        <text>L-seryl-[protein] + ATP = O-phospho-L-seryl-[protein] + ADP + H(+)</text>
        <dbReference type="Rhea" id="RHEA:17989"/>
        <dbReference type="Rhea" id="RHEA-COMP:9863"/>
        <dbReference type="Rhea" id="RHEA-COMP:11604"/>
        <dbReference type="ChEBI" id="CHEBI:15378"/>
        <dbReference type="ChEBI" id="CHEBI:29999"/>
        <dbReference type="ChEBI" id="CHEBI:30616"/>
        <dbReference type="ChEBI" id="CHEBI:83421"/>
        <dbReference type="ChEBI" id="CHEBI:456216"/>
        <dbReference type="EC" id="2.7.11.1"/>
    </reaction>
</comment>
<gene>
    <name evidence="24" type="ORF">FOZ62_020768</name>
</gene>
<evidence type="ECO:0000256" key="15">
    <source>
        <dbReference type="ARBA" id="ARBA00023136"/>
    </source>
</evidence>
<feature type="non-terminal residue" evidence="24">
    <location>
        <position position="1"/>
    </location>
</feature>
<dbReference type="InterPro" id="IPR008429">
    <property type="entry name" value="CLPTM1"/>
</dbReference>
<evidence type="ECO:0000313" key="25">
    <source>
        <dbReference type="Proteomes" id="UP000574390"/>
    </source>
</evidence>
<comment type="catalytic activity">
    <reaction evidence="17">
        <text>L-threonyl-[protein] + ATP = O-phospho-L-threonyl-[protein] + ADP + H(+)</text>
        <dbReference type="Rhea" id="RHEA:46608"/>
        <dbReference type="Rhea" id="RHEA-COMP:11060"/>
        <dbReference type="Rhea" id="RHEA-COMP:11605"/>
        <dbReference type="ChEBI" id="CHEBI:15378"/>
        <dbReference type="ChEBI" id="CHEBI:30013"/>
        <dbReference type="ChEBI" id="CHEBI:30616"/>
        <dbReference type="ChEBI" id="CHEBI:61977"/>
        <dbReference type="ChEBI" id="CHEBI:456216"/>
        <dbReference type="EC" id="2.7.11.1"/>
    </reaction>
</comment>
<feature type="transmembrane region" description="Helical" evidence="21">
    <location>
        <begin position="414"/>
        <end position="432"/>
    </location>
</feature>
<dbReference type="GO" id="GO:0005509">
    <property type="term" value="F:calcium ion binding"/>
    <property type="evidence" value="ECO:0007669"/>
    <property type="project" value="InterPro"/>
</dbReference>
<dbReference type="Pfam" id="PF00069">
    <property type="entry name" value="Pkinase"/>
    <property type="match status" value="1"/>
</dbReference>
<dbReference type="AlphaFoldDB" id="A0A7J6TBY7"/>
<evidence type="ECO:0000256" key="16">
    <source>
        <dbReference type="ARBA" id="ARBA00024334"/>
    </source>
</evidence>
<sequence>MGLANHLLGVAFAGYIAHVCHTFYTMAKVPLLEGGPESAPYAVKSSIPESSRLDMDVYVSNRPGVRGRESIPWTAIARVATFENVTYDWWENDGKNGNEEVKLSGDWIPDRFRSKNESLFAHVVLRKAGAKCHRKASNILDHRVMDLSSYMIPQEESDGRHYLLEALVNQTYAEEVENSPASVPRLSVPKKMEVGLIVETRPMDVRKLYQKGLGGFVDQKTRKLYLPIFMNTHATPRDEFEPVPAAGSPDALPEMTISFHKVGMSYWMLSESLLQGFEHMEDVMKVNEYDLDSFKMLLSGSSGPWRLLVVYGVSFLHILFEYLSLRSDFKFFKERTSFEGLSRGSIAMNMVMSLISCLYVLEQDESRIVLYFLVIRIVFSGWKLMKMSKSKDASLAELEEMQGITYDEVRCMKYLGLLLLPVVVAFCTYRLVNYKFRSWYSFLILSLAACSEVFGFVVMTPQVFMNYRLKSVEHLPWRALSYQACNTFIDDVFTLVIRSVFRGRSVAEDAGDPQVFGFPRRHSFYHLLLPKMDLQWKNSGAAVQGRQFGLVELASPKNLTMGAGLLIIQSLHRLKDGTNSRAETMGGQRPSTAGGDRAYLPGFIGAYGHQPQDTPPGPHYAAVHNPKTLQHQMPGAGIVLGTSPFAVGLHNFLPRMEAYEHHRKLSIGTVGLVTMSFPPPPYECDQIHHAAHRAHQIFQVPAGQQPRGGVPRHPVAIAEPPPAAVGGRAQKRSCPKMHPLASFVTPTGGYACNVCRKRDIRRGIKLYSCRKCDYDVCADCYGGRMESEAKEREEREDSRLEEPRGSPVKGPSPSMLRKIQVLLDKRDTLCAHASAWFKKFDGDRDGVLSFTELVDLCARLNSDLQIPGVSDATVMQCLKKFDVDGDEMLNQKEFINLYFRLLLKVKAQYAPVKVRREFFLDKKPGRPDAHYEVRETLGQGTFGVAKRVLDKKTKETRVMKMINKKSSHMDPQELEQEIKNMKKMDHPHILKLFEYFEDYNNVYLILELCEGGELMKVIEDTYTKSRGKKSLTEGWIAGLYGQILEAVSYCHSHGIIHKDIKAENIMLLTKEKSSKNPFETPPHVVLIDFGLAEAFDPGRPFVSRHVAGTPYTMAPEVWNATLSRSNTFGLKCDVYSLGCVLFHLFCGKPPVIARSMKAQDWLKAISVGPDWKLLRHVSPHATQL</sequence>
<proteinExistence type="inferred from homology"/>
<evidence type="ECO:0000313" key="24">
    <source>
        <dbReference type="EMBL" id="KAF4741936.1"/>
    </source>
</evidence>
<dbReference type="InterPro" id="IPR011992">
    <property type="entry name" value="EF-hand-dom_pair"/>
</dbReference>
<dbReference type="EMBL" id="JABANM010008836">
    <property type="protein sequence ID" value="KAF4741936.1"/>
    <property type="molecule type" value="Genomic_DNA"/>
</dbReference>
<dbReference type="InterPro" id="IPR002048">
    <property type="entry name" value="EF_hand_dom"/>
</dbReference>
<evidence type="ECO:0000256" key="17">
    <source>
        <dbReference type="ARBA" id="ARBA00047899"/>
    </source>
</evidence>
<evidence type="ECO:0000259" key="22">
    <source>
        <dbReference type="PROSITE" id="PS50011"/>
    </source>
</evidence>
<dbReference type="SMART" id="SM00054">
    <property type="entry name" value="EFh"/>
    <property type="match status" value="2"/>
</dbReference>
<dbReference type="PROSITE" id="PS00108">
    <property type="entry name" value="PROTEIN_KINASE_ST"/>
    <property type="match status" value="1"/>
</dbReference>
<accession>A0A7J6TBY7</accession>
<evidence type="ECO:0000256" key="19">
    <source>
        <dbReference type="PROSITE-ProRule" id="PRU10141"/>
    </source>
</evidence>